<dbReference type="InterPro" id="IPR018492">
    <property type="entry name" value="Ribosomal_eL8/Nhp2"/>
</dbReference>
<comment type="similarity">
    <text evidence="1 4">Belongs to the eukaryotic ribosomal protein eL8 family.</text>
</comment>
<evidence type="ECO:0000313" key="7">
    <source>
        <dbReference type="EMBL" id="KAF4652937.1"/>
    </source>
</evidence>
<gene>
    <name evidence="7" type="primary">RPL7A</name>
    <name evidence="9" type="synonym">RPL7A_1</name>
    <name evidence="8" type="synonym">RPL7A_2</name>
    <name evidence="9" type="ORF">FOZ60_010010</name>
    <name evidence="8" type="ORF">FOZ60_012835</name>
    <name evidence="7" type="ORF">FOZ61_009324</name>
</gene>
<evidence type="ECO:0000313" key="10">
    <source>
        <dbReference type="Proteomes" id="UP000541610"/>
    </source>
</evidence>
<name>A0A7J6L186_PEROL</name>
<reference evidence="10 11" key="1">
    <citation type="submission" date="2020-04" db="EMBL/GenBank/DDBJ databases">
        <title>Perkinsus olseni comparative genomics.</title>
        <authorList>
            <person name="Bogema D.R."/>
        </authorList>
    </citation>
    <scope>NUCLEOTIDE SEQUENCE [LARGE SCALE GENOMIC DNA]</scope>
    <source>
        <strain evidence="8">00978-12</strain>
        <strain evidence="7">ATCC PRA-179</strain>
    </source>
</reference>
<keyword evidence="3 4" id="KW-0687">Ribonucleoprotein</keyword>
<dbReference type="SUPFAM" id="SSF55315">
    <property type="entry name" value="L30e-like"/>
    <property type="match status" value="1"/>
</dbReference>
<dbReference type="PRINTS" id="PR00882">
    <property type="entry name" value="RIBOSOMALL7A"/>
</dbReference>
<dbReference type="GO" id="GO:0042254">
    <property type="term" value="P:ribosome biogenesis"/>
    <property type="evidence" value="ECO:0007669"/>
    <property type="project" value="InterPro"/>
</dbReference>
<dbReference type="InterPro" id="IPR050257">
    <property type="entry name" value="eL8/uL1-like"/>
</dbReference>
<dbReference type="EMBL" id="JABANP010000400">
    <property type="protein sequence ID" value="KAF4682901.1"/>
    <property type="molecule type" value="Genomic_DNA"/>
</dbReference>
<evidence type="ECO:0000313" key="9">
    <source>
        <dbReference type="EMBL" id="KAF4682901.1"/>
    </source>
</evidence>
<dbReference type="FunFam" id="3.30.1330.30:FF:000003">
    <property type="entry name" value="60S ribosomal protein L7a"/>
    <property type="match status" value="1"/>
</dbReference>
<accession>A0A7J6L186</accession>
<dbReference type="PRINTS" id="PR00881">
    <property type="entry name" value="L7ARS6FAMILY"/>
</dbReference>
<proteinExistence type="inferred from homology"/>
<evidence type="ECO:0000256" key="1">
    <source>
        <dbReference type="ARBA" id="ARBA00007337"/>
    </source>
</evidence>
<keyword evidence="2 4" id="KW-0689">Ribosomal protein</keyword>
<dbReference type="Proteomes" id="UP000570595">
    <property type="component" value="Unassembled WGS sequence"/>
</dbReference>
<dbReference type="GO" id="GO:0003723">
    <property type="term" value="F:RNA binding"/>
    <property type="evidence" value="ECO:0007669"/>
    <property type="project" value="UniProtKB-UniRule"/>
</dbReference>
<evidence type="ECO:0000259" key="6">
    <source>
        <dbReference type="Pfam" id="PF01248"/>
    </source>
</evidence>
<organism evidence="7 11">
    <name type="scientific">Perkinsus olseni</name>
    <name type="common">Perkinsus atlanticus</name>
    <dbReference type="NCBI Taxonomy" id="32597"/>
    <lineage>
        <taxon>Eukaryota</taxon>
        <taxon>Sar</taxon>
        <taxon>Alveolata</taxon>
        <taxon>Perkinsozoa</taxon>
        <taxon>Perkinsea</taxon>
        <taxon>Perkinsida</taxon>
        <taxon>Perkinsidae</taxon>
        <taxon>Perkinsus</taxon>
    </lineage>
</organism>
<feature type="domain" description="Ribosomal protein eL8/eL30/eS12/Gadd45" evidence="6">
    <location>
        <begin position="135"/>
        <end position="215"/>
    </location>
</feature>
<comment type="function">
    <text evidence="4">Component of the ribosome.</text>
</comment>
<dbReference type="InterPro" id="IPR029064">
    <property type="entry name" value="Ribosomal_eL30-like_sf"/>
</dbReference>
<dbReference type="InterPro" id="IPR004038">
    <property type="entry name" value="Ribosomal_eL8/eL30/eS12/Gad45"/>
</dbReference>
<dbReference type="Gene3D" id="3.30.1330.30">
    <property type="match status" value="1"/>
</dbReference>
<sequence>MAPKASKTTKKGKTLPAVPQIGKAEKAKAPAHGKSILPEKKTRSFGIGQDVQPRRDLTRYVRWPKNVNLQRKKSILMQRLKVPPMINQFTNTLNKNQATHVLKFLAKYRPETPADKRARLMAIAKAKEAGEETTQTKPTSIAFGLNKVTSLVEQNKAKLVVIASDVDPIELVVWLPTLCRKKDVPYCIIKGKSRLGQLVGKKTAAVVAVTEVGKEDAAALETIQKTMHVQYNENTDIRRHWGGGIMGQKSNDVIAKREKALAEEAAKKMAIAA</sequence>
<feature type="region of interest" description="Disordered" evidence="5">
    <location>
        <begin position="1"/>
        <end position="36"/>
    </location>
</feature>
<dbReference type="PANTHER" id="PTHR23105">
    <property type="entry name" value="RIBOSOMAL PROTEIN L7AE FAMILY MEMBER"/>
    <property type="match status" value="1"/>
</dbReference>
<dbReference type="EMBL" id="JABANP010000560">
    <property type="protein sequence ID" value="KAF4680912.1"/>
    <property type="molecule type" value="Genomic_DNA"/>
</dbReference>
<dbReference type="PROSITE" id="PS01082">
    <property type="entry name" value="RIBOSOMAL_L7AE"/>
    <property type="match status" value="1"/>
</dbReference>
<dbReference type="Pfam" id="PF01248">
    <property type="entry name" value="Ribosomal_L7Ae"/>
    <property type="match status" value="1"/>
</dbReference>
<dbReference type="AlphaFoldDB" id="A0A7J6L186"/>
<evidence type="ECO:0000313" key="11">
    <source>
        <dbReference type="Proteomes" id="UP000570595"/>
    </source>
</evidence>
<evidence type="ECO:0000313" key="8">
    <source>
        <dbReference type="EMBL" id="KAF4680912.1"/>
    </source>
</evidence>
<evidence type="ECO:0000256" key="4">
    <source>
        <dbReference type="RuleBase" id="RU367042"/>
    </source>
</evidence>
<dbReference type="OrthoDB" id="29563at2759"/>
<dbReference type="InterPro" id="IPR001921">
    <property type="entry name" value="Ribosomal_eL8_euk"/>
</dbReference>
<dbReference type="Proteomes" id="UP000541610">
    <property type="component" value="Unassembled WGS sequence"/>
</dbReference>
<evidence type="ECO:0000256" key="5">
    <source>
        <dbReference type="SAM" id="MobiDB-lite"/>
    </source>
</evidence>
<evidence type="ECO:0000256" key="3">
    <source>
        <dbReference type="ARBA" id="ARBA00023274"/>
    </source>
</evidence>
<dbReference type="GO" id="GO:0022625">
    <property type="term" value="C:cytosolic large ribosomal subunit"/>
    <property type="evidence" value="ECO:0007669"/>
    <property type="project" value="UniProtKB-UniRule"/>
</dbReference>
<dbReference type="EMBL" id="JABAHT010000671">
    <property type="protein sequence ID" value="KAF4652937.1"/>
    <property type="molecule type" value="Genomic_DNA"/>
</dbReference>
<evidence type="ECO:0000256" key="2">
    <source>
        <dbReference type="ARBA" id="ARBA00022980"/>
    </source>
</evidence>
<protein>
    <recommendedName>
        <fullName evidence="4">60S ribosomal protein L7a</fullName>
    </recommendedName>
</protein>
<dbReference type="InterPro" id="IPR004037">
    <property type="entry name" value="Ribosomal_eL8-like_CS"/>
</dbReference>
<comment type="caution">
    <text evidence="7">The sequence shown here is derived from an EMBL/GenBank/DDBJ whole genome shotgun (WGS) entry which is preliminary data.</text>
</comment>